<organism evidence="4 5">
    <name type="scientific">Rhodanobacter thiooxydans</name>
    <dbReference type="NCBI Taxonomy" id="416169"/>
    <lineage>
        <taxon>Bacteria</taxon>
        <taxon>Pseudomonadati</taxon>
        <taxon>Pseudomonadota</taxon>
        <taxon>Gammaproteobacteria</taxon>
        <taxon>Lysobacterales</taxon>
        <taxon>Rhodanobacteraceae</taxon>
        <taxon>Rhodanobacter</taxon>
    </lineage>
</organism>
<evidence type="ECO:0000259" key="2">
    <source>
        <dbReference type="Pfam" id="PF16024"/>
    </source>
</evidence>
<feature type="signal peptide" evidence="1">
    <location>
        <begin position="1"/>
        <end position="25"/>
    </location>
</feature>
<dbReference type="Proteomes" id="UP000076131">
    <property type="component" value="Unassembled WGS sequence"/>
</dbReference>
<evidence type="ECO:0000256" key="1">
    <source>
        <dbReference type="SAM" id="SignalP"/>
    </source>
</evidence>
<dbReference type="eggNOG" id="ENOG5032T40">
    <property type="taxonomic scope" value="Bacteria"/>
</dbReference>
<accession>A0A154QKM3</accession>
<sequence>MIAMKPSILLTTPLLAICLAAPAMAGSQVLLPPQQGDLVPTVLQARTATPRPAQPITATPELRVELAPLHVSWPLPHDAALESQPAPFARDSREYWRDVSASELRFGLSLPLSAPGAIIRLSPGNAAVGKLDPAGVQLQLGRQSLNANAASRQLADAAALHAAGMDVPAASLVMQLRPELGSGVATLRVPAANGRYVVHVYEPQSPFTATAKADRGDLLQGQSVHVRVALQDQDRELPLSSVGGLLRAPDGSSTSLTFRRQADGSFAADVSPRGIQGTPGLWEVHGFTVGRDSAGHEIRRDTTTVFAAAAPVARLSGLASTARATDHGIDIAFGVTARADSRYAVSAVLYGRADDGSMVPAAFAQSAAWLPAGDGQLTLHYDPVSLQGIGAPYELHDLLLQDQPAVGLLERRALAMRFIAP</sequence>
<dbReference type="STRING" id="416169.RHOFW104T7_07235"/>
<proteinExistence type="predicted"/>
<dbReference type="EMBL" id="LVJS01000021">
    <property type="protein sequence ID" value="KZC24700.1"/>
    <property type="molecule type" value="Genomic_DNA"/>
</dbReference>
<keyword evidence="1" id="KW-0732">Signal</keyword>
<dbReference type="Pfam" id="PF20943">
    <property type="entry name" value="DUF4785_3rd"/>
    <property type="match status" value="1"/>
</dbReference>
<dbReference type="Pfam" id="PF16024">
    <property type="entry name" value="DUF4785_1st"/>
    <property type="match status" value="1"/>
</dbReference>
<evidence type="ECO:0008006" key="6">
    <source>
        <dbReference type="Google" id="ProtNLM"/>
    </source>
</evidence>
<feature type="domain" description="DUF4785" evidence="3">
    <location>
        <begin position="320"/>
        <end position="415"/>
    </location>
</feature>
<protein>
    <recommendedName>
        <fullName evidence="6">DUF4785 domain-containing protein</fullName>
    </recommendedName>
</protein>
<evidence type="ECO:0000313" key="5">
    <source>
        <dbReference type="Proteomes" id="UP000076131"/>
    </source>
</evidence>
<feature type="chain" id="PRO_5007600041" description="DUF4785 domain-containing protein" evidence="1">
    <location>
        <begin position="26"/>
        <end position="421"/>
    </location>
</feature>
<comment type="caution">
    <text evidence="4">The sequence shown here is derived from an EMBL/GenBank/DDBJ whole genome shotgun (WGS) entry which is preliminary data.</text>
</comment>
<dbReference type="Gene3D" id="2.60.120.1370">
    <property type="match status" value="1"/>
</dbReference>
<name>A0A154QKM3_9GAMM</name>
<dbReference type="Gene3D" id="2.60.40.3870">
    <property type="entry name" value="Uncharacterised protein PF16024, DUF4785"/>
    <property type="match status" value="1"/>
</dbReference>
<dbReference type="InterPro" id="IPR031979">
    <property type="entry name" value="DUF4785_N"/>
</dbReference>
<dbReference type="InterPro" id="IPR048295">
    <property type="entry name" value="DUF4785_C"/>
</dbReference>
<keyword evidence="5" id="KW-1185">Reference proteome</keyword>
<gene>
    <name evidence="4" type="ORF">RHOFW104T7_07235</name>
</gene>
<reference evidence="4 5" key="1">
    <citation type="journal article" date="2016" name="MBio">
        <title>Lateral Gene Transfer in a Heavy Metal-Contaminated-Groundwater Microbial Community.</title>
        <authorList>
            <person name="Hemme C.L."/>
            <person name="Green S.J."/>
            <person name="Rishishwar L."/>
            <person name="Prakash O."/>
            <person name="Pettenato A."/>
            <person name="Chakraborty R."/>
            <person name="Deutschbauer A.M."/>
            <person name="Van Nostrand J.D."/>
            <person name="Wu L."/>
            <person name="He Z."/>
            <person name="Jordan I.K."/>
            <person name="Hazen T.C."/>
            <person name="Arkin A.P."/>
            <person name="Kostka J.E."/>
            <person name="Zhou J."/>
        </authorList>
    </citation>
    <scope>NUCLEOTIDE SEQUENCE [LARGE SCALE GENOMIC DNA]</scope>
    <source>
        <strain evidence="4 5">FW104-T7</strain>
    </source>
</reference>
<evidence type="ECO:0000313" key="4">
    <source>
        <dbReference type="EMBL" id="KZC24700.1"/>
    </source>
</evidence>
<dbReference type="AlphaFoldDB" id="A0A154QKM3"/>
<feature type="domain" description="DUF4785" evidence="2">
    <location>
        <begin position="64"/>
        <end position="202"/>
    </location>
</feature>
<evidence type="ECO:0000259" key="3">
    <source>
        <dbReference type="Pfam" id="PF20943"/>
    </source>
</evidence>